<dbReference type="InterPro" id="IPR001763">
    <property type="entry name" value="Rhodanese-like_dom"/>
</dbReference>
<dbReference type="Gene3D" id="3.40.250.10">
    <property type="entry name" value="Rhodanese-like domain"/>
    <property type="match status" value="1"/>
</dbReference>
<sequence length="140" mass="15715">MNEKTREFQEIMKKNAANIQSPDYSGEFGETLGKPTHRPEVERTTPKSLKSMLDDTVVIDVQQNASEKVKGSVVVTSEGLDWLNGQKQDNNYVVVDDQPGESIAERVAQHMINRNFPYVTILDGGFSAWKDSGFPTEPRK</sequence>
<dbReference type="CDD" id="cd00158">
    <property type="entry name" value="RHOD"/>
    <property type="match status" value="1"/>
</dbReference>
<dbReference type="InterPro" id="IPR036873">
    <property type="entry name" value="Rhodanese-like_dom_sf"/>
</dbReference>
<reference evidence="3 4" key="1">
    <citation type="submission" date="2018-06" db="EMBL/GenBank/DDBJ databases">
        <title>Complete genome of Desulfovibrio indonesiensis P37SLT.</title>
        <authorList>
            <person name="Crispim J.S."/>
            <person name="Vidigal P.M.P."/>
            <person name="Silva L.C.F."/>
            <person name="Laguardia C.N."/>
            <person name="Araujo L.C."/>
            <person name="Dias R.S."/>
            <person name="Sousa M.P."/>
            <person name="Paula S.O."/>
            <person name="Silva C."/>
        </authorList>
    </citation>
    <scope>NUCLEOTIDE SEQUENCE [LARGE SCALE GENOMIC DNA]</scope>
    <source>
        <strain evidence="3 4">P37SLT</strain>
    </source>
</reference>
<proteinExistence type="predicted"/>
<dbReference type="RefSeq" id="WP_144302607.1">
    <property type="nucleotide sequence ID" value="NZ_QMIE01000005.1"/>
</dbReference>
<name>A0A7M3MFR8_9BACT</name>
<feature type="domain" description="Rhodanese" evidence="2">
    <location>
        <begin position="52"/>
        <end position="138"/>
    </location>
</feature>
<dbReference type="EMBL" id="QMIE01000005">
    <property type="protein sequence ID" value="TVM17954.1"/>
    <property type="molecule type" value="Genomic_DNA"/>
</dbReference>
<comment type="caution">
    <text evidence="3">The sequence shown here is derived from an EMBL/GenBank/DDBJ whole genome shotgun (WGS) entry which is preliminary data.</text>
</comment>
<organism evidence="3 4">
    <name type="scientific">Oceanidesulfovibrio indonesiensis</name>
    <dbReference type="NCBI Taxonomy" id="54767"/>
    <lineage>
        <taxon>Bacteria</taxon>
        <taxon>Pseudomonadati</taxon>
        <taxon>Thermodesulfobacteriota</taxon>
        <taxon>Desulfovibrionia</taxon>
        <taxon>Desulfovibrionales</taxon>
        <taxon>Desulfovibrionaceae</taxon>
        <taxon>Oceanidesulfovibrio</taxon>
    </lineage>
</organism>
<dbReference type="Proteomes" id="UP000448292">
    <property type="component" value="Unassembled WGS sequence"/>
</dbReference>
<feature type="region of interest" description="Disordered" evidence="1">
    <location>
        <begin position="14"/>
        <end position="45"/>
    </location>
</feature>
<keyword evidence="4" id="KW-1185">Reference proteome</keyword>
<evidence type="ECO:0000256" key="1">
    <source>
        <dbReference type="SAM" id="MobiDB-lite"/>
    </source>
</evidence>
<dbReference type="PROSITE" id="PS50206">
    <property type="entry name" value="RHODANESE_3"/>
    <property type="match status" value="1"/>
</dbReference>
<accession>A0A7M3MFR8</accession>
<evidence type="ECO:0000313" key="4">
    <source>
        <dbReference type="Proteomes" id="UP000448292"/>
    </source>
</evidence>
<dbReference type="SUPFAM" id="SSF52821">
    <property type="entry name" value="Rhodanese/Cell cycle control phosphatase"/>
    <property type="match status" value="1"/>
</dbReference>
<evidence type="ECO:0000259" key="2">
    <source>
        <dbReference type="PROSITE" id="PS50206"/>
    </source>
</evidence>
<dbReference type="Pfam" id="PF00581">
    <property type="entry name" value="Rhodanese"/>
    <property type="match status" value="1"/>
</dbReference>
<gene>
    <name evidence="3" type="ORF">DPQ33_07540</name>
</gene>
<dbReference type="AlphaFoldDB" id="A0A7M3MFR8"/>
<dbReference type="OrthoDB" id="9789585at2"/>
<protein>
    <recommendedName>
        <fullName evidence="2">Rhodanese domain-containing protein</fullName>
    </recommendedName>
</protein>
<evidence type="ECO:0000313" key="3">
    <source>
        <dbReference type="EMBL" id="TVM17954.1"/>
    </source>
</evidence>